<dbReference type="EMBL" id="CAJVPS010011398">
    <property type="protein sequence ID" value="CAG8664580.1"/>
    <property type="molecule type" value="Genomic_DNA"/>
</dbReference>
<sequence>MKFIDVCVSLLKFCVLVLLAFPSNNVCTPFDKRAVDEIWLIADSGAQITYVFDYKYPSCKNTPEEYANHIIELPSGSLFENVWFGGSGSFHNGME</sequence>
<feature type="signal peptide" evidence="1">
    <location>
        <begin position="1"/>
        <end position="20"/>
    </location>
</feature>
<reference evidence="2" key="1">
    <citation type="submission" date="2021-06" db="EMBL/GenBank/DDBJ databases">
        <authorList>
            <person name="Kallberg Y."/>
            <person name="Tangrot J."/>
            <person name="Rosling A."/>
        </authorList>
    </citation>
    <scope>NUCLEOTIDE SEQUENCE</scope>
    <source>
        <strain evidence="2">FL130A</strain>
    </source>
</reference>
<dbReference type="Proteomes" id="UP000789508">
    <property type="component" value="Unassembled WGS sequence"/>
</dbReference>
<keyword evidence="1" id="KW-0732">Signal</keyword>
<comment type="caution">
    <text evidence="2">The sequence shown here is derived from an EMBL/GenBank/DDBJ whole genome shotgun (WGS) entry which is preliminary data.</text>
</comment>
<gene>
    <name evidence="2" type="ORF">ALEPTO_LOCUS10417</name>
</gene>
<protein>
    <submittedName>
        <fullName evidence="2">5461_t:CDS:1</fullName>
    </submittedName>
</protein>
<keyword evidence="3" id="KW-1185">Reference proteome</keyword>
<dbReference type="AlphaFoldDB" id="A0A9N9E8X1"/>
<organism evidence="2 3">
    <name type="scientific">Ambispora leptoticha</name>
    <dbReference type="NCBI Taxonomy" id="144679"/>
    <lineage>
        <taxon>Eukaryota</taxon>
        <taxon>Fungi</taxon>
        <taxon>Fungi incertae sedis</taxon>
        <taxon>Mucoromycota</taxon>
        <taxon>Glomeromycotina</taxon>
        <taxon>Glomeromycetes</taxon>
        <taxon>Archaeosporales</taxon>
        <taxon>Ambisporaceae</taxon>
        <taxon>Ambispora</taxon>
    </lineage>
</organism>
<evidence type="ECO:0000313" key="2">
    <source>
        <dbReference type="EMBL" id="CAG8664580.1"/>
    </source>
</evidence>
<accession>A0A9N9E8X1</accession>
<evidence type="ECO:0000313" key="3">
    <source>
        <dbReference type="Proteomes" id="UP000789508"/>
    </source>
</evidence>
<feature type="chain" id="PRO_5040375255" evidence="1">
    <location>
        <begin position="21"/>
        <end position="95"/>
    </location>
</feature>
<name>A0A9N9E8X1_9GLOM</name>
<evidence type="ECO:0000256" key="1">
    <source>
        <dbReference type="SAM" id="SignalP"/>
    </source>
</evidence>
<proteinExistence type="predicted"/>